<organism evidence="1 2">
    <name type="scientific">Paenibacillus hexagrammi</name>
    <dbReference type="NCBI Taxonomy" id="2908839"/>
    <lineage>
        <taxon>Bacteria</taxon>
        <taxon>Bacillati</taxon>
        <taxon>Bacillota</taxon>
        <taxon>Bacilli</taxon>
        <taxon>Bacillales</taxon>
        <taxon>Paenibacillaceae</taxon>
        <taxon>Paenibacillus</taxon>
    </lineage>
</organism>
<accession>A0ABY3SH83</accession>
<gene>
    <name evidence="1" type="ORF">L0M14_25340</name>
</gene>
<proteinExistence type="predicted"/>
<name>A0ABY3SH83_9BACL</name>
<evidence type="ECO:0000313" key="1">
    <source>
        <dbReference type="EMBL" id="UJF32863.1"/>
    </source>
</evidence>
<reference evidence="1 2" key="1">
    <citation type="journal article" date="2024" name="Int. J. Syst. Evol. Microbiol.">
        <title>Paenibacillus hexagrammi sp. nov., a novel bacterium isolated from the gut content of Hexagrammos agrammus.</title>
        <authorList>
            <person name="Jung H.K."/>
            <person name="Kim D.G."/>
            <person name="Zin H."/>
            <person name="Park J."/>
            <person name="Jung H."/>
            <person name="Kim Y.O."/>
            <person name="Kong H.J."/>
            <person name="Kim J.W."/>
            <person name="Kim Y.S."/>
        </authorList>
    </citation>
    <scope>NUCLEOTIDE SEQUENCE [LARGE SCALE GENOMIC DNA]</scope>
    <source>
        <strain evidence="1 2">YPD9-1</strain>
    </source>
</reference>
<dbReference type="RefSeq" id="WP_235119206.1">
    <property type="nucleotide sequence ID" value="NZ_CP090978.1"/>
</dbReference>
<keyword evidence="2" id="KW-1185">Reference proteome</keyword>
<protein>
    <submittedName>
        <fullName evidence="1">Spore germination protein</fullName>
    </submittedName>
</protein>
<dbReference type="EMBL" id="CP090978">
    <property type="protein sequence ID" value="UJF32863.1"/>
    <property type="molecule type" value="Genomic_DNA"/>
</dbReference>
<dbReference type="Proteomes" id="UP001649230">
    <property type="component" value="Chromosome"/>
</dbReference>
<evidence type="ECO:0000313" key="2">
    <source>
        <dbReference type="Proteomes" id="UP001649230"/>
    </source>
</evidence>
<sequence length="81" mass="8730">MAVTINFLAINVNAQDTNATVSIGEIAQNSWNSHNKNNFGNGMFFGAALTPNNLVFINDNDFIDMPVGDNDNVPSAQNQSL</sequence>
<dbReference type="Pfam" id="PF10676">
    <property type="entry name" value="gerPA"/>
    <property type="match status" value="1"/>
</dbReference>
<dbReference type="InterPro" id="IPR019618">
    <property type="entry name" value="Spore_germination_GerPA"/>
</dbReference>